<dbReference type="Gene3D" id="1.25.40.10">
    <property type="entry name" value="Tetratricopeptide repeat domain"/>
    <property type="match status" value="1"/>
</dbReference>
<evidence type="ECO:0000256" key="4">
    <source>
        <dbReference type="ARBA" id="ARBA00022741"/>
    </source>
</evidence>
<evidence type="ECO:0000256" key="7">
    <source>
        <dbReference type="ARBA" id="ARBA00047899"/>
    </source>
</evidence>
<protein>
    <recommendedName>
        <fullName evidence="1">non-specific serine/threonine protein kinase</fullName>
        <ecNumber evidence="1">2.7.11.1</ecNumber>
    </recommendedName>
</protein>
<keyword evidence="11" id="KW-1185">Reference proteome</keyword>
<dbReference type="RefSeq" id="WP_275033996.1">
    <property type="nucleotide sequence ID" value="NZ_CP118615.1"/>
</dbReference>
<dbReference type="Gene3D" id="1.10.510.10">
    <property type="entry name" value="Transferase(Phosphotransferase) domain 1"/>
    <property type="match status" value="1"/>
</dbReference>
<dbReference type="PANTHER" id="PTHR24363:SF0">
    <property type="entry name" value="SERINE_THREONINE KINASE LIKE DOMAIN CONTAINING 1"/>
    <property type="match status" value="1"/>
</dbReference>
<keyword evidence="6" id="KW-0067">ATP-binding</keyword>
<dbReference type="Proteomes" id="UP001219605">
    <property type="component" value="Chromosome"/>
</dbReference>
<keyword evidence="5" id="KW-0418">Kinase</keyword>
<reference evidence="10 11" key="1">
    <citation type="submission" date="2023-02" db="EMBL/GenBank/DDBJ databases">
        <authorList>
            <person name="Mo P."/>
        </authorList>
    </citation>
    <scope>NUCLEOTIDE SEQUENCE [LARGE SCALE GENOMIC DNA]</scope>
    <source>
        <strain evidence="10 11">HUAS 3</strain>
    </source>
</reference>
<dbReference type="SUPFAM" id="SSF48452">
    <property type="entry name" value="TPR-like"/>
    <property type="match status" value="1"/>
</dbReference>
<dbReference type="InterPro" id="IPR011009">
    <property type="entry name" value="Kinase-like_dom_sf"/>
</dbReference>
<dbReference type="EC" id="2.7.11.1" evidence="1"/>
<proteinExistence type="predicted"/>
<comment type="catalytic activity">
    <reaction evidence="8">
        <text>L-seryl-[protein] + ATP = O-phospho-L-seryl-[protein] + ADP + H(+)</text>
        <dbReference type="Rhea" id="RHEA:17989"/>
        <dbReference type="Rhea" id="RHEA-COMP:9863"/>
        <dbReference type="Rhea" id="RHEA-COMP:11604"/>
        <dbReference type="ChEBI" id="CHEBI:15378"/>
        <dbReference type="ChEBI" id="CHEBI:29999"/>
        <dbReference type="ChEBI" id="CHEBI:30616"/>
        <dbReference type="ChEBI" id="CHEBI:83421"/>
        <dbReference type="ChEBI" id="CHEBI:456216"/>
        <dbReference type="EC" id="2.7.11.1"/>
    </reaction>
</comment>
<dbReference type="InterPro" id="IPR011990">
    <property type="entry name" value="TPR-like_helical_dom_sf"/>
</dbReference>
<evidence type="ECO:0000259" key="9">
    <source>
        <dbReference type="PROSITE" id="PS50011"/>
    </source>
</evidence>
<dbReference type="Pfam" id="PF16919">
    <property type="entry name" value="PknG_rubred"/>
    <property type="match status" value="1"/>
</dbReference>
<dbReference type="InterPro" id="IPR000719">
    <property type="entry name" value="Prot_kinase_dom"/>
</dbReference>
<keyword evidence="3" id="KW-0808">Transferase</keyword>
<dbReference type="Pfam" id="PF16918">
    <property type="entry name" value="PknG_TPR"/>
    <property type="match status" value="1"/>
</dbReference>
<keyword evidence="4" id="KW-0547">Nucleotide-binding</keyword>
<dbReference type="InterPro" id="IPR031634">
    <property type="entry name" value="PknG_rubred"/>
</dbReference>
<accession>A0ABY7ZXC9</accession>
<sequence>MRCTRTPGCPGSLGEIGFCDVCGLAPRRAEPPPDRAGGPVPSATAPATGGTWEVAGLVHLPVLFFPTEHRLLADPEVPEHRRICDRCRGPVGRGGADRLDHGYCSRCQTPFAFVPALKRGETVADQYVVVGYLGRGGLGQVYLAEDTHLDHNRVALKRLNNKNDPQALAVEVSERRHLVTLDHPAVVRIFNFVTAPDRLFGGQTSYLVMEYLDGMSLEELRRAADDPARPGVTLPVDHLLAYAHEILAALDYLHARGLLYTDLHPGNVIRTADRIKLIDMGSVRRADDRASPLVGTRRYQVGERELAEHGPTVRSDLFAVGMLLTELSGITVPGPDEPVPDVDVGQESFVRLVRRARHPRYARRFASAREMTGQLEGVLRELVPARSVHDQPAPSTVFAAGTALFDAGLGAVPPLTHWTDPVGSALPGYGRPAPATVARGLPVPHPDPGDPAAAFLTTVDATDPESLLAGLAAFGDRSVEIELTRCRARLELGDPAGARDALDAAVRQLGADAPADWRVTWHEALFALHGDDVPRAGGLFDAAYGELPGEVAPKLALAYCAEHRGDTVRAARFYRAVWQRDRLAASAAFGLARLRLAERDRDGAVEVLDAVPHVSRHHDAARIAAVRVRTARIGAVPPDASALNDAVRRLAEVRLDDGSRHGEARDRLTTIVLEAALDRVLVSGAGGLDPGPVLGEPPSANGLRRRLARSFRVLARQQARTPNDHDVLVDQANAVRPLTLLRLREE</sequence>
<dbReference type="PROSITE" id="PS50011">
    <property type="entry name" value="PROTEIN_KINASE_DOM"/>
    <property type="match status" value="1"/>
</dbReference>
<organism evidence="10 11">
    <name type="scientific">Micromonospora cathayae</name>
    <dbReference type="NCBI Taxonomy" id="3028804"/>
    <lineage>
        <taxon>Bacteria</taxon>
        <taxon>Bacillati</taxon>
        <taxon>Actinomycetota</taxon>
        <taxon>Actinomycetes</taxon>
        <taxon>Micromonosporales</taxon>
        <taxon>Micromonosporaceae</taxon>
        <taxon>Micromonospora</taxon>
    </lineage>
</organism>
<evidence type="ECO:0000256" key="6">
    <source>
        <dbReference type="ARBA" id="ARBA00022840"/>
    </source>
</evidence>
<keyword evidence="2" id="KW-0723">Serine/threonine-protein kinase</keyword>
<evidence type="ECO:0000256" key="5">
    <source>
        <dbReference type="ARBA" id="ARBA00022777"/>
    </source>
</evidence>
<evidence type="ECO:0000256" key="8">
    <source>
        <dbReference type="ARBA" id="ARBA00048679"/>
    </source>
</evidence>
<evidence type="ECO:0000256" key="3">
    <source>
        <dbReference type="ARBA" id="ARBA00022679"/>
    </source>
</evidence>
<feature type="domain" description="Protein kinase" evidence="9">
    <location>
        <begin position="127"/>
        <end position="405"/>
    </location>
</feature>
<dbReference type="Pfam" id="PF00069">
    <property type="entry name" value="Pkinase"/>
    <property type="match status" value="1"/>
</dbReference>
<dbReference type="EMBL" id="CP118615">
    <property type="protein sequence ID" value="WDZ87108.1"/>
    <property type="molecule type" value="Genomic_DNA"/>
</dbReference>
<dbReference type="Gene3D" id="3.30.200.20">
    <property type="entry name" value="Phosphorylase Kinase, domain 1"/>
    <property type="match status" value="1"/>
</dbReference>
<comment type="catalytic activity">
    <reaction evidence="7">
        <text>L-threonyl-[protein] + ATP = O-phospho-L-threonyl-[protein] + ADP + H(+)</text>
        <dbReference type="Rhea" id="RHEA:46608"/>
        <dbReference type="Rhea" id="RHEA-COMP:11060"/>
        <dbReference type="Rhea" id="RHEA-COMP:11605"/>
        <dbReference type="ChEBI" id="CHEBI:15378"/>
        <dbReference type="ChEBI" id="CHEBI:30013"/>
        <dbReference type="ChEBI" id="CHEBI:30616"/>
        <dbReference type="ChEBI" id="CHEBI:61977"/>
        <dbReference type="ChEBI" id="CHEBI:456216"/>
        <dbReference type="EC" id="2.7.11.1"/>
    </reaction>
</comment>
<name>A0ABY7ZXC9_9ACTN</name>
<dbReference type="SUPFAM" id="SSF56112">
    <property type="entry name" value="Protein kinase-like (PK-like)"/>
    <property type="match status" value="1"/>
</dbReference>
<dbReference type="InterPro" id="IPR031636">
    <property type="entry name" value="PknG_TPR"/>
</dbReference>
<evidence type="ECO:0000256" key="1">
    <source>
        <dbReference type="ARBA" id="ARBA00012513"/>
    </source>
</evidence>
<gene>
    <name evidence="10" type="ORF">PVK37_12210</name>
</gene>
<evidence type="ECO:0000256" key="2">
    <source>
        <dbReference type="ARBA" id="ARBA00022527"/>
    </source>
</evidence>
<evidence type="ECO:0000313" key="11">
    <source>
        <dbReference type="Proteomes" id="UP001219605"/>
    </source>
</evidence>
<dbReference type="PANTHER" id="PTHR24363">
    <property type="entry name" value="SERINE/THREONINE PROTEIN KINASE"/>
    <property type="match status" value="1"/>
</dbReference>
<evidence type="ECO:0000313" key="10">
    <source>
        <dbReference type="EMBL" id="WDZ87108.1"/>
    </source>
</evidence>
<dbReference type="CDD" id="cd14014">
    <property type="entry name" value="STKc_PknB_like"/>
    <property type="match status" value="1"/>
</dbReference>